<evidence type="ECO:0000313" key="3">
    <source>
        <dbReference type="Proteomes" id="UP001529510"/>
    </source>
</evidence>
<feature type="compositionally biased region" description="Polar residues" evidence="1">
    <location>
        <begin position="52"/>
        <end position="61"/>
    </location>
</feature>
<gene>
    <name evidence="2" type="ORF">M9458_007715</name>
</gene>
<feature type="compositionally biased region" description="Polar residues" evidence="1">
    <location>
        <begin position="16"/>
        <end position="35"/>
    </location>
</feature>
<keyword evidence="3" id="KW-1185">Reference proteome</keyword>
<accession>A0ABD0RP30</accession>
<feature type="region of interest" description="Disordered" evidence="1">
    <location>
        <begin position="1"/>
        <end position="66"/>
    </location>
</feature>
<name>A0ABD0RP30_CIRMR</name>
<reference evidence="2 3" key="1">
    <citation type="submission" date="2024-05" db="EMBL/GenBank/DDBJ databases">
        <title>Genome sequencing and assembly of Indian major carp, Cirrhinus mrigala (Hamilton, 1822).</title>
        <authorList>
            <person name="Mohindra V."/>
            <person name="Chowdhury L.M."/>
            <person name="Lal K."/>
            <person name="Jena J.K."/>
        </authorList>
    </citation>
    <scope>NUCLEOTIDE SEQUENCE [LARGE SCALE GENOMIC DNA]</scope>
    <source>
        <strain evidence="2">CM1030</strain>
        <tissue evidence="2">Blood</tissue>
    </source>
</reference>
<comment type="caution">
    <text evidence="2">The sequence shown here is derived from an EMBL/GenBank/DDBJ whole genome shotgun (WGS) entry which is preliminary data.</text>
</comment>
<organism evidence="2 3">
    <name type="scientific">Cirrhinus mrigala</name>
    <name type="common">Mrigala</name>
    <dbReference type="NCBI Taxonomy" id="683832"/>
    <lineage>
        <taxon>Eukaryota</taxon>
        <taxon>Metazoa</taxon>
        <taxon>Chordata</taxon>
        <taxon>Craniata</taxon>
        <taxon>Vertebrata</taxon>
        <taxon>Euteleostomi</taxon>
        <taxon>Actinopterygii</taxon>
        <taxon>Neopterygii</taxon>
        <taxon>Teleostei</taxon>
        <taxon>Ostariophysi</taxon>
        <taxon>Cypriniformes</taxon>
        <taxon>Cyprinidae</taxon>
        <taxon>Labeoninae</taxon>
        <taxon>Labeonini</taxon>
        <taxon>Cirrhinus</taxon>
    </lineage>
</organism>
<evidence type="ECO:0000256" key="1">
    <source>
        <dbReference type="SAM" id="MobiDB-lite"/>
    </source>
</evidence>
<feature type="non-terminal residue" evidence="2">
    <location>
        <position position="1"/>
    </location>
</feature>
<feature type="non-terminal residue" evidence="2">
    <location>
        <position position="83"/>
    </location>
</feature>
<protein>
    <submittedName>
        <fullName evidence="2">Uncharacterized protein</fullName>
    </submittedName>
</protein>
<dbReference type="EMBL" id="JAMKFB020000003">
    <property type="protein sequence ID" value="KAL0199175.1"/>
    <property type="molecule type" value="Genomic_DNA"/>
</dbReference>
<sequence length="83" mass="8818">SKRTRSESEDSLADTPPSQNDIAAGQTQANESCTSAAAADDGTFGDEDENDTISTDDNSCVSEHDTSPVFLHKLQVADQQKSK</sequence>
<dbReference type="AlphaFoldDB" id="A0ABD0RP30"/>
<dbReference type="Proteomes" id="UP001529510">
    <property type="component" value="Unassembled WGS sequence"/>
</dbReference>
<proteinExistence type="predicted"/>
<evidence type="ECO:0000313" key="2">
    <source>
        <dbReference type="EMBL" id="KAL0199175.1"/>
    </source>
</evidence>